<comment type="similarity">
    <text evidence="8">Belongs to the PpiD chaperone family.</text>
</comment>
<feature type="transmembrane region" description="Helical" evidence="12">
    <location>
        <begin position="12"/>
        <end position="34"/>
    </location>
</feature>
<keyword evidence="11" id="KW-0697">Rotamase</keyword>
<evidence type="ECO:0000256" key="7">
    <source>
        <dbReference type="ARBA" id="ARBA00023186"/>
    </source>
</evidence>
<dbReference type="SUPFAM" id="SSF54534">
    <property type="entry name" value="FKBP-like"/>
    <property type="match status" value="1"/>
</dbReference>
<keyword evidence="6 12" id="KW-0472">Membrane</keyword>
<keyword evidence="2" id="KW-1003">Cell membrane</keyword>
<evidence type="ECO:0000313" key="14">
    <source>
        <dbReference type="EMBL" id="RZO26826.1"/>
    </source>
</evidence>
<dbReference type="InterPro" id="IPR000297">
    <property type="entry name" value="PPIase_PpiC"/>
</dbReference>
<dbReference type="Proteomes" id="UP000315825">
    <property type="component" value="Unassembled WGS sequence"/>
</dbReference>
<dbReference type="InterPro" id="IPR046357">
    <property type="entry name" value="PPIase_dom_sf"/>
</dbReference>
<keyword evidence="5 12" id="KW-1133">Transmembrane helix</keyword>
<dbReference type="GO" id="GO:0005886">
    <property type="term" value="C:plasma membrane"/>
    <property type="evidence" value="ECO:0007669"/>
    <property type="project" value="UniProtKB-SubCell"/>
</dbReference>
<evidence type="ECO:0000256" key="11">
    <source>
        <dbReference type="PROSITE-ProRule" id="PRU00278"/>
    </source>
</evidence>
<evidence type="ECO:0000256" key="10">
    <source>
        <dbReference type="ARBA" id="ARBA00042775"/>
    </source>
</evidence>
<dbReference type="PROSITE" id="PS50198">
    <property type="entry name" value="PPIC_PPIASE_2"/>
    <property type="match status" value="1"/>
</dbReference>
<dbReference type="Pfam" id="PF00639">
    <property type="entry name" value="Rotamase"/>
    <property type="match status" value="1"/>
</dbReference>
<dbReference type="EMBL" id="SHBE01000002">
    <property type="protein sequence ID" value="RZO26826.1"/>
    <property type="molecule type" value="Genomic_DNA"/>
</dbReference>
<dbReference type="GO" id="GO:0003755">
    <property type="term" value="F:peptidyl-prolyl cis-trans isomerase activity"/>
    <property type="evidence" value="ECO:0007669"/>
    <property type="project" value="UniProtKB-KW"/>
</dbReference>
<sequence length="617" mass="70520">MISFLRERLQGIVAFSFLGIVALTFAFLGLPTFAQSFTNNDYAKIGNYGISQSEYFRTRSQIEQNIRDQFGQQIDLNPLSSFIEEQAKTSLIEKYSIIKFFDELNIKIPTNYIETELSRNEAFQIDGAFDQEAFKNYLINFNLSKEQLIRDYSSDLKLNLSVALLDSLVNVFDSTLEQYLDLLTEKRTIKFVSLDTSNVLIDYQPENQQLLEYYDSNSNEFLVPEKISFNVIDLDKKALEISVSETELKNAYDLYLQNIPDGEKRVSHAMIIRGNYEDEESFNEKVLLAEDALGKQSFEDVVQNFSDDEGTLEENGDLGFTDGEVFPEEFESVIAALSKGDISEKIFYEGNVHFLKITDVSGVEIEEFSEKSDELLREIKDIKFEDAILNIQRSITGSNISLEQLEEQFKTTATLFQELPRGESGYDSENENLIFDTNINSWSDPVNISNDSFQLVQPVVKTDESIEDFELVKEEIIAILVQRAKLKILEDAYASSNLITLDTESLLQQFPIENFKIEEFKDINRTTSLLSNDIVNIVFNQAETGVIKKELVNNTLFIYSILERNSGENDSVGEEDRASIISQSRSSQLQYIFNALRAEYGLDNKYSENELIVNQTS</sequence>
<gene>
    <name evidence="14" type="ORF">EVA92_01350</name>
</gene>
<evidence type="ECO:0000259" key="13">
    <source>
        <dbReference type="PROSITE" id="PS50198"/>
    </source>
</evidence>
<name>A0A520N077_9GAMM</name>
<evidence type="ECO:0000256" key="1">
    <source>
        <dbReference type="ARBA" id="ARBA00004382"/>
    </source>
</evidence>
<dbReference type="PANTHER" id="PTHR47529">
    <property type="entry name" value="PEPTIDYL-PROLYL CIS-TRANS ISOMERASE D"/>
    <property type="match status" value="1"/>
</dbReference>
<keyword evidence="11" id="KW-0413">Isomerase</keyword>
<evidence type="ECO:0000256" key="2">
    <source>
        <dbReference type="ARBA" id="ARBA00022475"/>
    </source>
</evidence>
<comment type="caution">
    <text evidence="14">The sequence shown here is derived from an EMBL/GenBank/DDBJ whole genome shotgun (WGS) entry which is preliminary data.</text>
</comment>
<organism evidence="14 15">
    <name type="scientific">SAR86 cluster bacterium</name>
    <dbReference type="NCBI Taxonomy" id="2030880"/>
    <lineage>
        <taxon>Bacteria</taxon>
        <taxon>Pseudomonadati</taxon>
        <taxon>Pseudomonadota</taxon>
        <taxon>Gammaproteobacteria</taxon>
        <taxon>SAR86 cluster</taxon>
    </lineage>
</organism>
<evidence type="ECO:0000256" key="4">
    <source>
        <dbReference type="ARBA" id="ARBA00022692"/>
    </source>
</evidence>
<evidence type="ECO:0000256" key="5">
    <source>
        <dbReference type="ARBA" id="ARBA00022989"/>
    </source>
</evidence>
<evidence type="ECO:0000256" key="3">
    <source>
        <dbReference type="ARBA" id="ARBA00022519"/>
    </source>
</evidence>
<dbReference type="SUPFAM" id="SSF109998">
    <property type="entry name" value="Triger factor/SurA peptide-binding domain-like"/>
    <property type="match status" value="1"/>
</dbReference>
<reference evidence="14 15" key="1">
    <citation type="submission" date="2019-02" db="EMBL/GenBank/DDBJ databases">
        <title>Prokaryotic population dynamics and viral predation in marine succession experiment using metagenomics: the confinement effect.</title>
        <authorList>
            <person name="Haro-Moreno J.M."/>
            <person name="Rodriguez-Valera F."/>
            <person name="Lopez-Perez M."/>
        </authorList>
    </citation>
    <scope>NUCLEOTIDE SEQUENCE [LARGE SCALE GENOMIC DNA]</scope>
    <source>
        <strain evidence="14">MED-G159</strain>
    </source>
</reference>
<evidence type="ECO:0000313" key="15">
    <source>
        <dbReference type="Proteomes" id="UP000315825"/>
    </source>
</evidence>
<accession>A0A520N077</accession>
<dbReference type="AlphaFoldDB" id="A0A520N077"/>
<evidence type="ECO:0000256" key="6">
    <source>
        <dbReference type="ARBA" id="ARBA00023136"/>
    </source>
</evidence>
<evidence type="ECO:0000256" key="8">
    <source>
        <dbReference type="ARBA" id="ARBA00038408"/>
    </source>
</evidence>
<comment type="subcellular location">
    <subcellularLocation>
        <location evidence="1">Cell inner membrane</location>
        <topology evidence="1">Single-pass type II membrane protein</topology>
        <orientation evidence="1">Periplasmic side</orientation>
    </subcellularLocation>
</comment>
<proteinExistence type="inferred from homology"/>
<keyword evidence="3" id="KW-0997">Cell inner membrane</keyword>
<keyword evidence="7" id="KW-0143">Chaperone</keyword>
<keyword evidence="4 12" id="KW-0812">Transmembrane</keyword>
<dbReference type="InterPro" id="IPR052029">
    <property type="entry name" value="PpiD_chaperone"/>
</dbReference>
<dbReference type="InterPro" id="IPR027304">
    <property type="entry name" value="Trigger_fact/SurA_dom_sf"/>
</dbReference>
<protein>
    <recommendedName>
        <fullName evidence="9">Periplasmic chaperone PpiD</fullName>
    </recommendedName>
    <alternativeName>
        <fullName evidence="10">Periplasmic folding chaperone</fullName>
    </alternativeName>
</protein>
<feature type="domain" description="PpiC" evidence="13">
    <location>
        <begin position="261"/>
        <end position="359"/>
    </location>
</feature>
<dbReference type="PANTHER" id="PTHR47529:SF1">
    <property type="entry name" value="PERIPLASMIC CHAPERONE PPID"/>
    <property type="match status" value="1"/>
</dbReference>
<dbReference type="Gene3D" id="3.10.50.40">
    <property type="match status" value="1"/>
</dbReference>
<evidence type="ECO:0000256" key="12">
    <source>
        <dbReference type="SAM" id="Phobius"/>
    </source>
</evidence>
<evidence type="ECO:0000256" key="9">
    <source>
        <dbReference type="ARBA" id="ARBA00040743"/>
    </source>
</evidence>
<dbReference type="Pfam" id="PF13624">
    <property type="entry name" value="SurA_N_3"/>
    <property type="match status" value="1"/>
</dbReference>